<keyword evidence="1" id="KW-0812">Transmembrane</keyword>
<gene>
    <name evidence="2" type="ORF">ABIA52_002269</name>
</gene>
<organism evidence="2 3">
    <name type="scientific">Paenarthrobacter histidinolovorans</name>
    <dbReference type="NCBI Taxonomy" id="43664"/>
    <lineage>
        <taxon>Bacteria</taxon>
        <taxon>Bacillati</taxon>
        <taxon>Actinomycetota</taxon>
        <taxon>Actinomycetes</taxon>
        <taxon>Micrococcales</taxon>
        <taxon>Micrococcaceae</taxon>
        <taxon>Paenarthrobacter</taxon>
    </lineage>
</organism>
<proteinExistence type="predicted"/>
<feature type="transmembrane region" description="Helical" evidence="1">
    <location>
        <begin position="12"/>
        <end position="31"/>
    </location>
</feature>
<evidence type="ECO:0000256" key="1">
    <source>
        <dbReference type="SAM" id="Phobius"/>
    </source>
</evidence>
<evidence type="ECO:0000313" key="3">
    <source>
        <dbReference type="Proteomes" id="UP001620520"/>
    </source>
</evidence>
<reference evidence="2 3" key="1">
    <citation type="submission" date="2024-10" db="EMBL/GenBank/DDBJ databases">
        <title>Novel secondary metabolite-producing bacteria for plant disease control.</title>
        <authorList>
            <person name="Chevrette M."/>
        </authorList>
    </citation>
    <scope>NUCLEOTIDE SEQUENCE [LARGE SCALE GENOMIC DNA]</scope>
    <source>
        <strain evidence="2 3">J30 TE3557</strain>
    </source>
</reference>
<protein>
    <submittedName>
        <fullName evidence="2">Membrane protein</fullName>
    </submittedName>
</protein>
<evidence type="ECO:0000313" key="2">
    <source>
        <dbReference type="EMBL" id="MFK4639380.1"/>
    </source>
</evidence>
<accession>A0ABW8N734</accession>
<keyword evidence="1" id="KW-0472">Membrane</keyword>
<dbReference type="Proteomes" id="UP001620520">
    <property type="component" value="Unassembled WGS sequence"/>
</dbReference>
<keyword evidence="1" id="KW-1133">Transmembrane helix</keyword>
<comment type="caution">
    <text evidence="2">The sequence shown here is derived from an EMBL/GenBank/DDBJ whole genome shotgun (WGS) entry which is preliminary data.</text>
</comment>
<keyword evidence="3" id="KW-1185">Reference proteome</keyword>
<sequence length="89" mass="9904">MMWGYGQGMVWMWLWVPLLLVGVALLVLLAVRVTGGGRGGYVPAGPQEPNDLPPTKGSRAREILDERFAKGELTAEQYREYLTVLGEDR</sequence>
<dbReference type="EMBL" id="JBIYEW010000003">
    <property type="protein sequence ID" value="MFK4639380.1"/>
    <property type="molecule type" value="Genomic_DNA"/>
</dbReference>
<name>A0ABW8N734_9MICC</name>